<sequence>MRSNSLKGNLLCLYLALSLEKKDTLRVPWDYWNGGLICDGREFGPFDTKDADQNPYALAAIMPIVSKWGLSSRPIGNATWLVETPDGRSYMAPHLIHAYALAIIGCVLGEDLPEWFEDTHLSKKVFLPPYNVEHGCTGPSEAVPNLHTFQAPAAGTISYSEALGKAKTMVAEEQAYNYSCDGHSWVQLQLMDGTVHTLYQGESTIGLPSMPYV</sequence>
<dbReference type="Proteomes" id="UP000516786">
    <property type="component" value="Plasmid pZXPA-20-602k"/>
</dbReference>
<accession>A0A1X0Z794</accession>
<reference evidence="1 3" key="1">
    <citation type="submission" date="2017-04" db="EMBL/GenBank/DDBJ databases">
        <title>Presence of VIM-2 positive Pseudomonas species in chickens and their surrounding environment.</title>
        <authorList>
            <person name="Zhang R."/>
        </authorList>
    </citation>
    <scope>NUCLEOTIDE SEQUENCE [LARGE SCALE GENOMIC DNA]</scope>
    <source>
        <strain evidence="1 3">DZ-C18</strain>
    </source>
</reference>
<dbReference type="Proteomes" id="UP000193675">
    <property type="component" value="Unassembled WGS sequence"/>
</dbReference>
<evidence type="ECO:0000313" key="4">
    <source>
        <dbReference type="Proteomes" id="UP000516786"/>
    </source>
</evidence>
<geneLocation type="plasmid" evidence="2 4">
    <name>pZXPA-20-602k</name>
</geneLocation>
<evidence type="ECO:0000313" key="1">
    <source>
        <dbReference type="EMBL" id="ORL58721.1"/>
    </source>
</evidence>
<organism evidence="1 3">
    <name type="scientific">Pseudomonas putida</name>
    <name type="common">Arthrobacter siderocapsulatus</name>
    <dbReference type="NCBI Taxonomy" id="303"/>
    <lineage>
        <taxon>Bacteria</taxon>
        <taxon>Pseudomonadati</taxon>
        <taxon>Pseudomonadota</taxon>
        <taxon>Gammaproteobacteria</taxon>
        <taxon>Pseudomonadales</taxon>
        <taxon>Pseudomonadaceae</taxon>
        <taxon>Pseudomonas</taxon>
    </lineage>
</organism>
<dbReference type="EMBL" id="NBWC01000049">
    <property type="protein sequence ID" value="ORL58721.1"/>
    <property type="molecule type" value="Genomic_DNA"/>
</dbReference>
<keyword evidence="2" id="KW-0614">Plasmid</keyword>
<evidence type="ECO:0000313" key="3">
    <source>
        <dbReference type="Proteomes" id="UP000193675"/>
    </source>
</evidence>
<gene>
    <name evidence="1" type="ORF">B7H17_24630</name>
    <name evidence="2" type="ORF">ID616_32985</name>
</gene>
<dbReference type="OrthoDB" id="6992074at2"/>
<protein>
    <submittedName>
        <fullName evidence="1">Uncharacterized protein</fullName>
    </submittedName>
</protein>
<name>A0A1X0Z794_PSEPU</name>
<dbReference type="EMBL" id="CP061724">
    <property type="protein sequence ID" value="QOD01407.1"/>
    <property type="molecule type" value="Genomic_DNA"/>
</dbReference>
<reference evidence="2 4" key="2">
    <citation type="submission" date="2020-09" db="EMBL/GenBank/DDBJ databases">
        <title>Co-existence of a novel multidrug-resistance efflux pump with carbapenem resistance gene blaVIM-2 in one megaplasmid in Pseudomonas putida.</title>
        <authorList>
            <person name="Peng K."/>
            <person name="Li R."/>
        </authorList>
    </citation>
    <scope>NUCLEOTIDE SEQUENCE [LARGE SCALE GENOMIC DNA]</scope>
    <source>
        <strain evidence="2 4">ZXPA-20</strain>
        <plasmid evidence="2 4">pZXPA-20-602k</plasmid>
    </source>
</reference>
<evidence type="ECO:0000313" key="2">
    <source>
        <dbReference type="EMBL" id="QOD01407.1"/>
    </source>
</evidence>
<dbReference type="RefSeq" id="WP_084851828.1">
    <property type="nucleotide sequence ID" value="NZ_CP061724.1"/>
</dbReference>
<proteinExistence type="predicted"/>
<dbReference type="AlphaFoldDB" id="A0A1X0Z794"/>